<evidence type="ECO:0000313" key="2">
    <source>
        <dbReference type="EMBL" id="KAK3586715.1"/>
    </source>
</evidence>
<name>A0AAE0S7G5_9BIVA</name>
<reference evidence="2" key="2">
    <citation type="journal article" date="2021" name="Genome Biol. Evol.">
        <title>Developing a high-quality reference genome for a parasitic bivalve with doubly uniparental inheritance (Bivalvia: Unionida).</title>
        <authorList>
            <person name="Smith C.H."/>
        </authorList>
    </citation>
    <scope>NUCLEOTIDE SEQUENCE</scope>
    <source>
        <strain evidence="2">CHS0354</strain>
        <tissue evidence="2">Mantle</tissue>
    </source>
</reference>
<keyword evidence="1" id="KW-0732">Signal</keyword>
<feature type="chain" id="PRO_5042201019" evidence="1">
    <location>
        <begin position="23"/>
        <end position="146"/>
    </location>
</feature>
<organism evidence="2 3">
    <name type="scientific">Potamilus streckersoni</name>
    <dbReference type="NCBI Taxonomy" id="2493646"/>
    <lineage>
        <taxon>Eukaryota</taxon>
        <taxon>Metazoa</taxon>
        <taxon>Spiralia</taxon>
        <taxon>Lophotrochozoa</taxon>
        <taxon>Mollusca</taxon>
        <taxon>Bivalvia</taxon>
        <taxon>Autobranchia</taxon>
        <taxon>Heteroconchia</taxon>
        <taxon>Palaeoheterodonta</taxon>
        <taxon>Unionida</taxon>
        <taxon>Unionoidea</taxon>
        <taxon>Unionidae</taxon>
        <taxon>Ambleminae</taxon>
        <taxon>Lampsilini</taxon>
        <taxon>Potamilus</taxon>
    </lineage>
</organism>
<dbReference type="Proteomes" id="UP001195483">
    <property type="component" value="Unassembled WGS sequence"/>
</dbReference>
<gene>
    <name evidence="2" type="ORF">CHS0354_020720</name>
</gene>
<evidence type="ECO:0000256" key="1">
    <source>
        <dbReference type="SAM" id="SignalP"/>
    </source>
</evidence>
<protein>
    <submittedName>
        <fullName evidence="2">Uncharacterized protein</fullName>
    </submittedName>
</protein>
<reference evidence="2" key="1">
    <citation type="journal article" date="2021" name="Genome Biol. Evol.">
        <title>A High-Quality Reference Genome for a Parasitic Bivalve with Doubly Uniparental Inheritance (Bivalvia: Unionida).</title>
        <authorList>
            <person name="Smith C.H."/>
        </authorList>
    </citation>
    <scope>NUCLEOTIDE SEQUENCE</scope>
    <source>
        <strain evidence="2">CHS0354</strain>
    </source>
</reference>
<feature type="signal peptide" evidence="1">
    <location>
        <begin position="1"/>
        <end position="22"/>
    </location>
</feature>
<keyword evidence="3" id="KW-1185">Reference proteome</keyword>
<proteinExistence type="predicted"/>
<evidence type="ECO:0000313" key="3">
    <source>
        <dbReference type="Proteomes" id="UP001195483"/>
    </source>
</evidence>
<dbReference type="EMBL" id="JAEAOA010001262">
    <property type="protein sequence ID" value="KAK3586715.1"/>
    <property type="molecule type" value="Genomic_DNA"/>
</dbReference>
<reference evidence="2" key="3">
    <citation type="submission" date="2023-05" db="EMBL/GenBank/DDBJ databases">
        <authorList>
            <person name="Smith C.H."/>
        </authorList>
    </citation>
    <scope>NUCLEOTIDE SEQUENCE</scope>
    <source>
        <strain evidence="2">CHS0354</strain>
        <tissue evidence="2">Mantle</tissue>
    </source>
</reference>
<comment type="caution">
    <text evidence="2">The sequence shown here is derived from an EMBL/GenBank/DDBJ whole genome shotgun (WGS) entry which is preliminary data.</text>
</comment>
<sequence length="146" mass="16621">MDYILHLVGLLLLVQCIQTVGASNNLYTSRNTKCWAGSSCGYKGSLYSWCYVDAAWHWEFCCTGVCGYQGQGYKWCKSGSRYDFCSEPSYTTSDGRTCISDHPCGSHYYPKSVPHIYWCYIDKEHTKYAPCCPPSYPDCNDDLEED</sequence>
<accession>A0AAE0S7G5</accession>
<dbReference type="AlphaFoldDB" id="A0AAE0S7G5"/>